<dbReference type="InterPro" id="IPR017927">
    <property type="entry name" value="FAD-bd_FR_type"/>
</dbReference>
<dbReference type="Gene3D" id="2.40.30.10">
    <property type="entry name" value="Translation factors"/>
    <property type="match status" value="1"/>
</dbReference>
<dbReference type="Pfam" id="PF04954">
    <property type="entry name" value="SIP"/>
    <property type="match status" value="1"/>
</dbReference>
<evidence type="ECO:0000259" key="1">
    <source>
        <dbReference type="PROSITE" id="PS51384"/>
    </source>
</evidence>
<dbReference type="InterPro" id="IPR039374">
    <property type="entry name" value="SIP_fam"/>
</dbReference>
<proteinExistence type="predicted"/>
<dbReference type="EMBL" id="BMJY01000001">
    <property type="protein sequence ID" value="GGH34831.1"/>
    <property type="molecule type" value="Genomic_DNA"/>
</dbReference>
<dbReference type="AlphaFoldDB" id="A0A917ICH4"/>
<feature type="domain" description="FAD-binding FR-type" evidence="1">
    <location>
        <begin position="13"/>
        <end position="147"/>
    </location>
</feature>
<sequence>MTALAPSLTRPAYRPYRAWVRDVQRLSPHFARITFASDDFRHFGTAGLDQRIKVLIPFLDGSLCDVGQDDEGMLLAGTWYDAWRALPEERRNPFRTYTVRRIDNDACVLTVDFVLHHDPGPAGAWAESARAGDEIVIVGPDERSPHSRTGIDWQPGSASRLLLAGDETALPAIGGILDALPADRFADVFIEIPTADDARVLTAPPHADVRWVVRQGGGGRAREHGAGLIDAVTEWAAANGDTLSRAAAPRPQELADVDVDRELLWDSPAALGAPSADGEFYAWIAGEAATVKLLRRLLVSGHGVDRRRVAFMGYWRRGLAERTG</sequence>
<comment type="caution">
    <text evidence="2">The sequence shown here is derived from an EMBL/GenBank/DDBJ whole genome shotgun (WGS) entry which is preliminary data.</text>
</comment>
<dbReference type="InterPro" id="IPR013113">
    <property type="entry name" value="SIP_FAD-bd"/>
</dbReference>
<name>A0A917ICH4_9MICO</name>
<accession>A0A917ICH4</accession>
<dbReference type="InterPro" id="IPR007037">
    <property type="entry name" value="SIP_rossman_dom"/>
</dbReference>
<dbReference type="Proteomes" id="UP000657592">
    <property type="component" value="Unassembled WGS sequence"/>
</dbReference>
<protein>
    <recommendedName>
        <fullName evidence="1">FAD-binding FR-type domain-containing protein</fullName>
    </recommendedName>
</protein>
<dbReference type="CDD" id="cd06193">
    <property type="entry name" value="siderophore_interacting"/>
    <property type="match status" value="1"/>
</dbReference>
<evidence type="ECO:0000313" key="3">
    <source>
        <dbReference type="Proteomes" id="UP000657592"/>
    </source>
</evidence>
<reference evidence="2" key="1">
    <citation type="journal article" date="2014" name="Int. J. Syst. Evol. Microbiol.">
        <title>Complete genome sequence of Corynebacterium casei LMG S-19264T (=DSM 44701T), isolated from a smear-ripened cheese.</title>
        <authorList>
            <consortium name="US DOE Joint Genome Institute (JGI-PGF)"/>
            <person name="Walter F."/>
            <person name="Albersmeier A."/>
            <person name="Kalinowski J."/>
            <person name="Ruckert C."/>
        </authorList>
    </citation>
    <scope>NUCLEOTIDE SEQUENCE</scope>
    <source>
        <strain evidence="2">CGMCC 1.15794</strain>
    </source>
</reference>
<dbReference type="Gene3D" id="3.40.50.80">
    <property type="entry name" value="Nucleotide-binding domain of ferredoxin-NADP reductase (FNR) module"/>
    <property type="match status" value="1"/>
</dbReference>
<dbReference type="PANTHER" id="PTHR30157">
    <property type="entry name" value="FERRIC REDUCTASE, NADPH-DEPENDENT"/>
    <property type="match status" value="1"/>
</dbReference>
<dbReference type="SUPFAM" id="SSF63380">
    <property type="entry name" value="Riboflavin synthase domain-like"/>
    <property type="match status" value="1"/>
</dbReference>
<dbReference type="Pfam" id="PF08021">
    <property type="entry name" value="FAD_binding_9"/>
    <property type="match status" value="1"/>
</dbReference>
<dbReference type="RefSeq" id="WP_188754461.1">
    <property type="nucleotide sequence ID" value="NZ_BMJY01000001.1"/>
</dbReference>
<dbReference type="InterPro" id="IPR017938">
    <property type="entry name" value="Riboflavin_synthase-like_b-brl"/>
</dbReference>
<dbReference type="PROSITE" id="PS51384">
    <property type="entry name" value="FAD_FR"/>
    <property type="match status" value="1"/>
</dbReference>
<organism evidence="2 3">
    <name type="scientific">Microbacterium album</name>
    <dbReference type="NCBI Taxonomy" id="2053191"/>
    <lineage>
        <taxon>Bacteria</taxon>
        <taxon>Bacillati</taxon>
        <taxon>Actinomycetota</taxon>
        <taxon>Actinomycetes</taxon>
        <taxon>Micrococcales</taxon>
        <taxon>Microbacteriaceae</taxon>
        <taxon>Microbacterium</taxon>
    </lineage>
</organism>
<evidence type="ECO:0000313" key="2">
    <source>
        <dbReference type="EMBL" id="GGH34831.1"/>
    </source>
</evidence>
<dbReference type="GO" id="GO:0016491">
    <property type="term" value="F:oxidoreductase activity"/>
    <property type="evidence" value="ECO:0007669"/>
    <property type="project" value="InterPro"/>
</dbReference>
<dbReference type="PANTHER" id="PTHR30157:SF0">
    <property type="entry name" value="NADPH-DEPENDENT FERRIC-CHELATE REDUCTASE"/>
    <property type="match status" value="1"/>
</dbReference>
<dbReference type="InterPro" id="IPR039261">
    <property type="entry name" value="FNR_nucleotide-bd"/>
</dbReference>
<reference evidence="2" key="2">
    <citation type="submission" date="2020-09" db="EMBL/GenBank/DDBJ databases">
        <authorList>
            <person name="Sun Q."/>
            <person name="Zhou Y."/>
        </authorList>
    </citation>
    <scope>NUCLEOTIDE SEQUENCE</scope>
    <source>
        <strain evidence="2">CGMCC 1.15794</strain>
    </source>
</reference>
<keyword evidence="3" id="KW-1185">Reference proteome</keyword>
<gene>
    <name evidence="2" type="ORF">GCM10010921_02850</name>
</gene>